<sequence length="363" mass="38636">MRERDGTSEGTPYVGWDIGGAHVKACRVAQGRVQAVRQWACPLWQGLDQLDAVLQAAQQHWPDMARVHHAVTMSGEMVDAFAHREEGVMAIAQRMAALPGQSLRFYAGEAGWPALETLHPAWQAVASANWLATAAVAARAAGSGLLVDIGSTTTDIIALRGGDVRALGRTDASRLATGELVYLGVARTPVCVLARQVPFDGLLRNVTNEFFATTADVYRLTGELQAVHDQYPAADGGAKDLDGSCQRLARLIGLDGRDADLPAWRALARTWRQAQLDWTAEQVNRVSRQAGLPADAPLVAAGCGQFLVEALGQMMNRPVHRLNTVAFSMASDATPDTATWADVCAPSVAVACLCAQEDAACGS</sequence>
<protein>
    <submittedName>
        <fullName evidence="2">H4MPT-linked C1 transfer pathway protein</fullName>
    </submittedName>
</protein>
<dbReference type="Pfam" id="PF01968">
    <property type="entry name" value="Hydantoinase_A"/>
    <property type="match status" value="1"/>
</dbReference>
<accession>A0A2U8FX79</accession>
<dbReference type="OrthoDB" id="1792672at2"/>
<dbReference type="RefSeq" id="WP_109038764.1">
    <property type="nucleotide sequence ID" value="NZ_CP029211.1"/>
</dbReference>
<dbReference type="NCBIfam" id="TIGR03123">
    <property type="entry name" value="one_C_unchar_1"/>
    <property type="match status" value="1"/>
</dbReference>
<dbReference type="SUPFAM" id="SSF53067">
    <property type="entry name" value="Actin-like ATPase domain"/>
    <property type="match status" value="1"/>
</dbReference>
<keyword evidence="3" id="KW-1185">Reference proteome</keyword>
<dbReference type="EMBL" id="CP029211">
    <property type="protein sequence ID" value="AWI55655.1"/>
    <property type="molecule type" value="Genomic_DNA"/>
</dbReference>
<name>A0A2U8FX79_9BURK</name>
<keyword evidence="2" id="KW-0614">Plasmid</keyword>
<dbReference type="InterPro" id="IPR043129">
    <property type="entry name" value="ATPase_NBD"/>
</dbReference>
<evidence type="ECO:0000313" key="2">
    <source>
        <dbReference type="EMBL" id="AWI55655.1"/>
    </source>
</evidence>
<dbReference type="GO" id="GO:0016787">
    <property type="term" value="F:hydrolase activity"/>
    <property type="evidence" value="ECO:0007669"/>
    <property type="project" value="InterPro"/>
</dbReference>
<feature type="domain" description="Hydantoinase A/oxoprolinase" evidence="1">
    <location>
        <begin position="71"/>
        <end position="316"/>
    </location>
</feature>
<dbReference type="Gene3D" id="3.30.420.190">
    <property type="entry name" value="conserved archaeal protein q6m145"/>
    <property type="match status" value="1"/>
</dbReference>
<dbReference type="InterPro" id="IPR002821">
    <property type="entry name" value="Hydantoinase_A"/>
</dbReference>
<geneLocation type="plasmid" evidence="3">
    <name>ptb101</name>
</geneLocation>
<organism evidence="2 3">
    <name type="scientific">Aquabacterium olei</name>
    <dbReference type="NCBI Taxonomy" id="1296669"/>
    <lineage>
        <taxon>Bacteria</taxon>
        <taxon>Pseudomonadati</taxon>
        <taxon>Pseudomonadota</taxon>
        <taxon>Betaproteobacteria</taxon>
        <taxon>Burkholderiales</taxon>
        <taxon>Aquabacterium</taxon>
    </lineage>
</organism>
<gene>
    <name evidence="2" type="ORF">DEH84_18950</name>
</gene>
<proteinExistence type="predicted"/>
<evidence type="ECO:0000259" key="1">
    <source>
        <dbReference type="Pfam" id="PF01968"/>
    </source>
</evidence>
<dbReference type="Proteomes" id="UP000244892">
    <property type="component" value="Plasmid pTB101"/>
</dbReference>
<evidence type="ECO:0000313" key="3">
    <source>
        <dbReference type="Proteomes" id="UP000244892"/>
    </source>
</evidence>
<dbReference type="InterPro" id="IPR002756">
    <property type="entry name" value="MfnF"/>
</dbReference>
<dbReference type="Gene3D" id="3.30.420.40">
    <property type="match status" value="1"/>
</dbReference>
<dbReference type="AlphaFoldDB" id="A0A2U8FX79"/>
<reference evidence="2 3" key="1">
    <citation type="submission" date="2018-05" db="EMBL/GenBank/DDBJ databases">
        <title>complete genome sequence of Aquabacterium olei NBRC 110486.</title>
        <authorList>
            <person name="Tang B."/>
            <person name="Chang J."/>
            <person name="Zhang L."/>
            <person name="Yang H."/>
        </authorList>
    </citation>
    <scope>NUCLEOTIDE SEQUENCE [LARGE SCALE GENOMIC DNA]</scope>
    <source>
        <strain evidence="2 3">NBRC 110486</strain>
        <plasmid evidence="3">Plasmid ptb101</plasmid>
    </source>
</reference>
<dbReference type="KEGG" id="aon:DEH84_18950"/>